<dbReference type="Proteomes" id="UP000260025">
    <property type="component" value="Unassembled WGS sequence"/>
</dbReference>
<reference evidence="1 2" key="1">
    <citation type="submission" date="2018-08" db="EMBL/GenBank/DDBJ databases">
        <title>A genome reference for cultivated species of the human gut microbiota.</title>
        <authorList>
            <person name="Zou Y."/>
            <person name="Xue W."/>
            <person name="Luo G."/>
        </authorList>
    </citation>
    <scope>NUCLEOTIDE SEQUENCE [LARGE SCALE GENOMIC DNA]</scope>
    <source>
        <strain evidence="1 2">OF01-2LB</strain>
    </source>
</reference>
<name>A0A3E2W010_CLOIN</name>
<dbReference type="OrthoDB" id="2313808at2"/>
<dbReference type="RefSeq" id="WP_117442280.1">
    <property type="nucleotide sequence ID" value="NZ_JAJFEN010000048.1"/>
</dbReference>
<sequence length="134" mass="15475">MRNITKEQLESAHKEIVAIIRKCENMEGKFATGTSQHTLLKNRLFSMHVAKQLIEEKLSLQMRTADENAKIIPLQEFASAIEPVRSIIRKCSKAQSKYEKETANFNRYEPMIHAMQIAEQLLEEQQLQQEAEAC</sequence>
<organism evidence="1 2">
    <name type="scientific">Clostridium innocuum</name>
    <dbReference type="NCBI Taxonomy" id="1522"/>
    <lineage>
        <taxon>Bacteria</taxon>
        <taxon>Bacillati</taxon>
        <taxon>Bacillota</taxon>
        <taxon>Clostridia</taxon>
        <taxon>Eubacteriales</taxon>
        <taxon>Clostridiaceae</taxon>
        <taxon>Clostridium</taxon>
    </lineage>
</organism>
<evidence type="ECO:0000313" key="1">
    <source>
        <dbReference type="EMBL" id="RGC17237.1"/>
    </source>
</evidence>
<dbReference type="AlphaFoldDB" id="A0A3E2W010"/>
<dbReference type="EMBL" id="QVEV01000005">
    <property type="protein sequence ID" value="RGC17237.1"/>
    <property type="molecule type" value="Genomic_DNA"/>
</dbReference>
<evidence type="ECO:0000313" key="2">
    <source>
        <dbReference type="Proteomes" id="UP000260025"/>
    </source>
</evidence>
<accession>A0A3E2W010</accession>
<proteinExistence type="predicted"/>
<protein>
    <submittedName>
        <fullName evidence="1">Uncharacterized protein</fullName>
    </submittedName>
</protein>
<comment type="caution">
    <text evidence="1">The sequence shown here is derived from an EMBL/GenBank/DDBJ whole genome shotgun (WGS) entry which is preliminary data.</text>
</comment>
<gene>
    <name evidence="1" type="ORF">DXA38_05190</name>
</gene>